<dbReference type="Proteomes" id="UP000499080">
    <property type="component" value="Unassembled WGS sequence"/>
</dbReference>
<feature type="domain" description="Reverse transcriptase" evidence="1">
    <location>
        <begin position="1"/>
        <end position="248"/>
    </location>
</feature>
<keyword evidence="3" id="KW-1185">Reference proteome</keyword>
<dbReference type="SUPFAM" id="SSF56672">
    <property type="entry name" value="DNA/RNA polymerases"/>
    <property type="match status" value="1"/>
</dbReference>
<dbReference type="CDD" id="cd01650">
    <property type="entry name" value="RT_nLTR_like"/>
    <property type="match status" value="1"/>
</dbReference>
<organism evidence="2 3">
    <name type="scientific">Araneus ventricosus</name>
    <name type="common">Orbweaver spider</name>
    <name type="synonym">Epeira ventricosa</name>
    <dbReference type="NCBI Taxonomy" id="182803"/>
    <lineage>
        <taxon>Eukaryota</taxon>
        <taxon>Metazoa</taxon>
        <taxon>Ecdysozoa</taxon>
        <taxon>Arthropoda</taxon>
        <taxon>Chelicerata</taxon>
        <taxon>Arachnida</taxon>
        <taxon>Araneae</taxon>
        <taxon>Araneomorphae</taxon>
        <taxon>Entelegynae</taxon>
        <taxon>Araneoidea</taxon>
        <taxon>Araneidae</taxon>
        <taxon>Araneus</taxon>
    </lineage>
</organism>
<proteinExistence type="predicted"/>
<evidence type="ECO:0000313" key="3">
    <source>
        <dbReference type="Proteomes" id="UP000499080"/>
    </source>
</evidence>
<evidence type="ECO:0000313" key="2">
    <source>
        <dbReference type="EMBL" id="GBL74043.1"/>
    </source>
</evidence>
<evidence type="ECO:0000259" key="1">
    <source>
        <dbReference type="PROSITE" id="PS50878"/>
    </source>
</evidence>
<protein>
    <submittedName>
        <fullName evidence="2">Retrovirus-related Pol polyprotein from type-1 retrotransposable element R1</fullName>
    </submittedName>
</protein>
<dbReference type="GO" id="GO:0071897">
    <property type="term" value="P:DNA biosynthetic process"/>
    <property type="evidence" value="ECO:0007669"/>
    <property type="project" value="UniProtKB-ARBA"/>
</dbReference>
<name>A0A4Y2A2V1_ARAVE</name>
<dbReference type="PANTHER" id="PTHR33481:SF1">
    <property type="entry name" value="ENDONUCLEASE_EXONUCLEASE_PHOSPHATASE DOMAIN-CONTAINING PROTEIN-RELATED"/>
    <property type="match status" value="1"/>
</dbReference>
<reference evidence="2 3" key="1">
    <citation type="journal article" date="2019" name="Sci. Rep.">
        <title>Orb-weaving spider Araneus ventricosus genome elucidates the spidroin gene catalogue.</title>
        <authorList>
            <person name="Kono N."/>
            <person name="Nakamura H."/>
            <person name="Ohtoshi R."/>
            <person name="Moran D.A.P."/>
            <person name="Shinohara A."/>
            <person name="Yoshida Y."/>
            <person name="Fujiwara M."/>
            <person name="Mori M."/>
            <person name="Tomita M."/>
            <person name="Arakawa K."/>
        </authorList>
    </citation>
    <scope>NUCLEOTIDE SEQUENCE [LARGE SCALE GENOMIC DNA]</scope>
</reference>
<dbReference type="PANTHER" id="PTHR33481">
    <property type="entry name" value="REVERSE TRANSCRIPTASE"/>
    <property type="match status" value="1"/>
</dbReference>
<sequence length="424" mass="49197">MGKTHRITGQYHPICLLPLWGKLLDKLVTRRLVDYLEEKELLSEFQFGFRKGGSTTTALRNIIDFIKLSKSQRKVSYLISLDIQNAFNSDSWGQIKQLLRQFKVPPKIGKLIDNFLQDRSLLLENGKNWEYNMGVPQGSSCGPVLWLLVINGVLNMRNIENDAYIQAYADDIVVMLRSTASYHFTNMSKPIMKNLEEWASSYKLSFSKKKTKYLMFKFRKKITHFPSIHLYGSRISHDKELKYLGIRLDPNLCFIPHLNKVQTNICKIYEKTRRIARATWGLRLEIVKEIYSVIIERIVTYGSEIWYSGTVEQKNKLLQIQRMPLIAITKCYTTVSNEALQVLSGCAPLDLKIELEIEVEKQIKIIKKEEIYEGFQNFDCEELMKPWDTISIGWIYFESSGAGHEIYTDGSKINNQVGASYVHY</sequence>
<dbReference type="AlphaFoldDB" id="A0A4Y2A2V1"/>
<dbReference type="Pfam" id="PF00078">
    <property type="entry name" value="RVT_1"/>
    <property type="match status" value="1"/>
</dbReference>
<dbReference type="PROSITE" id="PS50878">
    <property type="entry name" value="RT_POL"/>
    <property type="match status" value="1"/>
</dbReference>
<dbReference type="OrthoDB" id="411871at2759"/>
<comment type="caution">
    <text evidence="2">The sequence shown here is derived from an EMBL/GenBank/DDBJ whole genome shotgun (WGS) entry which is preliminary data.</text>
</comment>
<accession>A0A4Y2A2V1</accession>
<dbReference type="InterPro" id="IPR043502">
    <property type="entry name" value="DNA/RNA_pol_sf"/>
</dbReference>
<dbReference type="InterPro" id="IPR000477">
    <property type="entry name" value="RT_dom"/>
</dbReference>
<dbReference type="EMBL" id="BGPR01000004">
    <property type="protein sequence ID" value="GBL74043.1"/>
    <property type="molecule type" value="Genomic_DNA"/>
</dbReference>
<gene>
    <name evidence="2" type="primary">PO11_108</name>
    <name evidence="2" type="ORF">AVEN_230953_1</name>
</gene>